<keyword evidence="1" id="KW-0472">Membrane</keyword>
<gene>
    <name evidence="2" type="ORF">CWN47_27430</name>
</gene>
<comment type="caution">
    <text evidence="2">The sequence shown here is derived from an EMBL/GenBank/DDBJ whole genome shotgun (WGS) entry which is preliminary data.</text>
</comment>
<evidence type="ECO:0000256" key="1">
    <source>
        <dbReference type="SAM" id="Phobius"/>
    </source>
</evidence>
<name>A0A2N4YU54_KLEVA</name>
<reference evidence="2 3" key="2">
    <citation type="submission" date="2018-01" db="EMBL/GenBank/DDBJ databases">
        <title>Genomic study of Klebsiella pneumoniae.</title>
        <authorList>
            <person name="Yang Y."/>
            <person name="Bicalho R."/>
        </authorList>
    </citation>
    <scope>NUCLEOTIDE SEQUENCE [LARGE SCALE GENOMIC DNA]</scope>
    <source>
        <strain evidence="2 3">A8</strain>
    </source>
</reference>
<evidence type="ECO:0000313" key="3">
    <source>
        <dbReference type="Proteomes" id="UP000234412"/>
    </source>
</evidence>
<reference evidence="2 3" key="1">
    <citation type="submission" date="2017-11" db="EMBL/GenBank/DDBJ databases">
        <authorList>
            <person name="Han C.G."/>
        </authorList>
    </citation>
    <scope>NUCLEOTIDE SEQUENCE [LARGE SCALE GENOMIC DNA]</scope>
    <source>
        <strain evidence="2 3">A8</strain>
    </source>
</reference>
<feature type="transmembrane region" description="Helical" evidence="1">
    <location>
        <begin position="12"/>
        <end position="29"/>
    </location>
</feature>
<evidence type="ECO:0000313" key="2">
    <source>
        <dbReference type="EMBL" id="PLM91187.1"/>
    </source>
</evidence>
<protein>
    <submittedName>
        <fullName evidence="2">Nickel transporter</fullName>
    </submittedName>
</protein>
<proteinExistence type="predicted"/>
<organism evidence="2 3">
    <name type="scientific">Klebsiella variicola</name>
    <dbReference type="NCBI Taxonomy" id="244366"/>
    <lineage>
        <taxon>Bacteria</taxon>
        <taxon>Pseudomonadati</taxon>
        <taxon>Pseudomonadota</taxon>
        <taxon>Gammaproteobacteria</taxon>
        <taxon>Enterobacterales</taxon>
        <taxon>Enterobacteriaceae</taxon>
        <taxon>Klebsiella/Raoultella group</taxon>
        <taxon>Klebsiella</taxon>
        <taxon>Klebsiella pneumoniae complex</taxon>
    </lineage>
</organism>
<dbReference type="EMBL" id="PIDP01001346">
    <property type="protein sequence ID" value="PLM91187.1"/>
    <property type="molecule type" value="Genomic_DNA"/>
</dbReference>
<sequence>MNTPIAQRDWRLLAAGSGGLLLLVAGTMLHSHWGDFLQWCLATQIT</sequence>
<accession>A0A2N4YU54</accession>
<dbReference type="Proteomes" id="UP000234412">
    <property type="component" value="Unassembled WGS sequence"/>
</dbReference>
<dbReference type="AlphaFoldDB" id="A0A2N4YU54"/>
<keyword evidence="1" id="KW-1133">Transmembrane helix</keyword>
<keyword evidence="1" id="KW-0812">Transmembrane</keyword>
<feature type="non-terminal residue" evidence="2">
    <location>
        <position position="46"/>
    </location>
</feature>